<name>A0A7Y9EZL0_9ACTN</name>
<comment type="caution">
    <text evidence="1">The sequence shown here is derived from an EMBL/GenBank/DDBJ whole genome shotgun (WGS) entry which is preliminary data.</text>
</comment>
<evidence type="ECO:0000313" key="1">
    <source>
        <dbReference type="EMBL" id="NYD56641.1"/>
    </source>
</evidence>
<dbReference type="EMBL" id="JACCBE010000001">
    <property type="protein sequence ID" value="NYD56641.1"/>
    <property type="molecule type" value="Genomic_DNA"/>
</dbReference>
<proteinExistence type="predicted"/>
<accession>A0A7Y9EZL0</accession>
<dbReference type="RefSeq" id="WP_179614516.1">
    <property type="nucleotide sequence ID" value="NZ_JACCBE010000001.1"/>
</dbReference>
<reference evidence="1 2" key="1">
    <citation type="submission" date="2020-07" db="EMBL/GenBank/DDBJ databases">
        <title>Sequencing the genomes of 1000 actinobacteria strains.</title>
        <authorList>
            <person name="Klenk H.-P."/>
        </authorList>
    </citation>
    <scope>NUCLEOTIDE SEQUENCE [LARGE SCALE GENOMIC DNA]</scope>
    <source>
        <strain evidence="1 2">DSM 18965</strain>
    </source>
</reference>
<keyword evidence="2" id="KW-1185">Reference proteome</keyword>
<evidence type="ECO:0000313" key="2">
    <source>
        <dbReference type="Proteomes" id="UP000516957"/>
    </source>
</evidence>
<organism evidence="1 2">
    <name type="scientific">Nocardioides marinisabuli</name>
    <dbReference type="NCBI Taxonomy" id="419476"/>
    <lineage>
        <taxon>Bacteria</taxon>
        <taxon>Bacillati</taxon>
        <taxon>Actinomycetota</taxon>
        <taxon>Actinomycetes</taxon>
        <taxon>Propionibacteriales</taxon>
        <taxon>Nocardioidaceae</taxon>
        <taxon>Nocardioides</taxon>
    </lineage>
</organism>
<sequence length="481" mass="51116">MPAPPPPPPGPTAPGRFEEVARHRPVDLVAPGAVQVDDASPGAHSRRPLPQVAPSTAVEAVVRGPGPVRLALGLAPLVVAATWADGVCALEVTTPAGTQVHRSRRSARAPGLERLALTLTGTEAVVLGHDGSGWRGHARVELREAAGVPPGLCRDEAWLAGVEVQHTGDVAHLRAGGFGQLGLRDLRLVTHADGTAYADGVQEEGRVLWLSATSAGPGFFGTAHTSVWRLELDGHRLEHRADLFFRRPDRPGVFGDHATHVVRDGDEWLVATSTWGDFDRDADDAGVAVTLARTDADLLRGRHVLDTQPLPLPVEGFASVGVWDPHLVRTDLGAGPTWLVGYVSARRFFDFHPVLAAGPDLDHLSLRAASLTRRATEGTTLVRWDGQWRVLASDGRDNPRRHREQHPVLDLDLQPAGAPLDAAYPTNIPWPTLAPLPDGGWLMVTFNGRGLGGRVVGYGSHGDVIVMRAPAAEATGPGVSS</sequence>
<protein>
    <submittedName>
        <fullName evidence="1">Uncharacterized protein</fullName>
    </submittedName>
</protein>
<gene>
    <name evidence="1" type="ORF">BKA08_000879</name>
</gene>
<dbReference type="Proteomes" id="UP000516957">
    <property type="component" value="Unassembled WGS sequence"/>
</dbReference>
<dbReference type="AlphaFoldDB" id="A0A7Y9EZL0"/>